<sequence length="46" mass="5116">VSDAAIKELGVEDTLLRSLRSPNNSIFNRGSNNMKSPLRFVQPSKQ</sequence>
<proteinExistence type="predicted"/>
<feature type="compositionally biased region" description="Polar residues" evidence="1">
    <location>
        <begin position="21"/>
        <end position="35"/>
    </location>
</feature>
<name>A0A9N9N4N2_9GLOM</name>
<reference evidence="2" key="1">
    <citation type="submission" date="2021-06" db="EMBL/GenBank/DDBJ databases">
        <authorList>
            <person name="Kallberg Y."/>
            <person name="Tangrot J."/>
            <person name="Rosling A."/>
        </authorList>
    </citation>
    <scope>NUCLEOTIDE SEQUENCE</scope>
    <source>
        <strain evidence="2">UK204</strain>
    </source>
</reference>
<feature type="region of interest" description="Disordered" evidence="1">
    <location>
        <begin position="21"/>
        <end position="46"/>
    </location>
</feature>
<dbReference type="AlphaFoldDB" id="A0A9N9N4N2"/>
<feature type="non-terminal residue" evidence="2">
    <location>
        <position position="1"/>
    </location>
</feature>
<organism evidence="2 3">
    <name type="scientific">Funneliformis caledonium</name>
    <dbReference type="NCBI Taxonomy" id="1117310"/>
    <lineage>
        <taxon>Eukaryota</taxon>
        <taxon>Fungi</taxon>
        <taxon>Fungi incertae sedis</taxon>
        <taxon>Mucoromycota</taxon>
        <taxon>Glomeromycotina</taxon>
        <taxon>Glomeromycetes</taxon>
        <taxon>Glomerales</taxon>
        <taxon>Glomeraceae</taxon>
        <taxon>Funneliformis</taxon>
    </lineage>
</organism>
<gene>
    <name evidence="2" type="ORF">FCALED_LOCUS13471</name>
</gene>
<dbReference type="EMBL" id="CAJVPQ010007828">
    <property type="protein sequence ID" value="CAG8700916.1"/>
    <property type="molecule type" value="Genomic_DNA"/>
</dbReference>
<evidence type="ECO:0000313" key="2">
    <source>
        <dbReference type="EMBL" id="CAG8700916.1"/>
    </source>
</evidence>
<keyword evidence="3" id="KW-1185">Reference proteome</keyword>
<evidence type="ECO:0000256" key="1">
    <source>
        <dbReference type="SAM" id="MobiDB-lite"/>
    </source>
</evidence>
<dbReference type="Proteomes" id="UP000789570">
    <property type="component" value="Unassembled WGS sequence"/>
</dbReference>
<protein>
    <submittedName>
        <fullName evidence="2">13132_t:CDS:1</fullName>
    </submittedName>
</protein>
<comment type="caution">
    <text evidence="2">The sequence shown here is derived from an EMBL/GenBank/DDBJ whole genome shotgun (WGS) entry which is preliminary data.</text>
</comment>
<evidence type="ECO:0000313" key="3">
    <source>
        <dbReference type="Proteomes" id="UP000789570"/>
    </source>
</evidence>
<accession>A0A9N9N4N2</accession>